<protein>
    <submittedName>
        <fullName evidence="1">Uncharacterized protein</fullName>
    </submittedName>
</protein>
<dbReference type="EMBL" id="LAZR01014233">
    <property type="protein sequence ID" value="KKM18391.1"/>
    <property type="molecule type" value="Genomic_DNA"/>
</dbReference>
<gene>
    <name evidence="1" type="ORF">LCGC14_1666190</name>
</gene>
<proteinExistence type="predicted"/>
<organism evidence="1">
    <name type="scientific">marine sediment metagenome</name>
    <dbReference type="NCBI Taxonomy" id="412755"/>
    <lineage>
        <taxon>unclassified sequences</taxon>
        <taxon>metagenomes</taxon>
        <taxon>ecological metagenomes</taxon>
    </lineage>
</organism>
<sequence length="74" mass="8856">MKTNKIEPRLKYKMFCGKNKDHKKFKGIGSFATEMWICKICKIPVEWELIGVAGRSFRPTIFFKDRDNRKYGYM</sequence>
<comment type="caution">
    <text evidence="1">The sequence shown here is derived from an EMBL/GenBank/DDBJ whole genome shotgun (WGS) entry which is preliminary data.</text>
</comment>
<evidence type="ECO:0000313" key="1">
    <source>
        <dbReference type="EMBL" id="KKM18391.1"/>
    </source>
</evidence>
<dbReference type="AlphaFoldDB" id="A0A0F9HSJ5"/>
<accession>A0A0F9HSJ5</accession>
<name>A0A0F9HSJ5_9ZZZZ</name>
<reference evidence="1" key="1">
    <citation type="journal article" date="2015" name="Nature">
        <title>Complex archaea that bridge the gap between prokaryotes and eukaryotes.</title>
        <authorList>
            <person name="Spang A."/>
            <person name="Saw J.H."/>
            <person name="Jorgensen S.L."/>
            <person name="Zaremba-Niedzwiedzka K."/>
            <person name="Martijn J."/>
            <person name="Lind A.E."/>
            <person name="van Eijk R."/>
            <person name="Schleper C."/>
            <person name="Guy L."/>
            <person name="Ettema T.J."/>
        </authorList>
    </citation>
    <scope>NUCLEOTIDE SEQUENCE</scope>
</reference>